<gene>
    <name evidence="6" type="ORF">QJT80_13725</name>
</gene>
<reference evidence="6" key="1">
    <citation type="journal article" date="2023" name="Int. J. Mol. Sci.">
        <title>Metagenomics Revealed a New Genus 'Candidatus Thiocaldithrix dubininis' gen. nov., sp. nov. and a New Species 'Candidatus Thiothrix putei' sp. nov. in the Family Thiotrichaceae, Some Members of Which Have Traits of Both Na+- and H+-Motive Energetics.</title>
        <authorList>
            <person name="Ravin N.V."/>
            <person name="Muntyan M.S."/>
            <person name="Smolyakov D.D."/>
            <person name="Rudenko T.S."/>
            <person name="Beletsky A.V."/>
            <person name="Mardanov A.V."/>
            <person name="Grabovich M.Y."/>
        </authorList>
    </citation>
    <scope>NUCLEOTIDE SEQUENCE</scope>
    <source>
        <strain evidence="6">GKL-01</strain>
    </source>
</reference>
<dbReference type="KEGG" id="tdu:QJT80_13725"/>
<name>A0AA95H903_9GAMM</name>
<reference evidence="6" key="2">
    <citation type="submission" date="2023-04" db="EMBL/GenBank/DDBJ databases">
        <authorList>
            <person name="Beletskiy A.V."/>
            <person name="Mardanov A.V."/>
            <person name="Ravin N.V."/>
        </authorList>
    </citation>
    <scope>NUCLEOTIDE SEQUENCE</scope>
    <source>
        <strain evidence="6">GKL-01</strain>
    </source>
</reference>
<proteinExistence type="predicted"/>
<dbReference type="GO" id="GO:0009306">
    <property type="term" value="P:protein secretion"/>
    <property type="evidence" value="ECO:0007669"/>
    <property type="project" value="InterPro"/>
</dbReference>
<evidence type="ECO:0000256" key="3">
    <source>
        <dbReference type="ARBA" id="ARBA00022989"/>
    </source>
</evidence>
<dbReference type="PANTHER" id="PTHR36985:SF1">
    <property type="entry name" value="TRANSLOCATION AND ASSEMBLY MODULE SUBUNIT TAMB"/>
    <property type="match status" value="1"/>
</dbReference>
<dbReference type="Pfam" id="PF04357">
    <property type="entry name" value="TamB"/>
    <property type="match status" value="1"/>
</dbReference>
<dbReference type="GO" id="GO:0005886">
    <property type="term" value="C:plasma membrane"/>
    <property type="evidence" value="ECO:0007669"/>
    <property type="project" value="InterPro"/>
</dbReference>
<dbReference type="PANTHER" id="PTHR36985">
    <property type="entry name" value="TRANSLOCATION AND ASSEMBLY MODULE SUBUNIT TAMB"/>
    <property type="match status" value="1"/>
</dbReference>
<comment type="subcellular location">
    <subcellularLocation>
        <location evidence="1">Membrane</location>
        <topology evidence="1">Single-pass membrane protein</topology>
    </subcellularLocation>
</comment>
<evidence type="ECO:0000259" key="5">
    <source>
        <dbReference type="Pfam" id="PF04357"/>
    </source>
</evidence>
<accession>A0AA95H903</accession>
<evidence type="ECO:0000256" key="4">
    <source>
        <dbReference type="ARBA" id="ARBA00023136"/>
    </source>
</evidence>
<evidence type="ECO:0000313" key="6">
    <source>
        <dbReference type="EMBL" id="WGZ90529.1"/>
    </source>
</evidence>
<keyword evidence="2" id="KW-0812">Transmembrane</keyword>
<dbReference type="EMBL" id="CP124755">
    <property type="protein sequence ID" value="WGZ90529.1"/>
    <property type="molecule type" value="Genomic_DNA"/>
</dbReference>
<sequence>MKSPVQSLLVRPLSVLLFAVLFIAVLLAFFVMSSAGTKFIAKNIQHFVPGLEIEETNGALLDGISTARLRWHNDTVSVEAQGVKIKNNVETHWPLTVQIHSLETDKLIIRLQDPPAGDVAVDDKPATLPLNLLVDQSNIKELEIWQANATQPIVLKNLQVTGKLPVGEFQVENVNGTIGDLTIPLSDRSLNFRNLSVQNGHLIDHVFKTDKLLGQYYDTYGTVDIETKGEFGTTEPNALNLALKASAKHAQWGNGTVQGVLSGFLRNYKTELTGDWQYAQYPRYQYALKASGTFDTIVVQNLNLKGAAGNAQASGKVDWQQGLKWDTVHIVGQAIKPQLFVKDYPADVDVDVTSTGQWSEQNKLIKLNVAKFKGQVRDYAVDAKGKGQWNGKALVFEDLDALIGQNRLLAKGQAGEELKVDWQIDAPNLNQLYPKIKGKAKGSGTLQGLADASRLQVDINNLAASVEGYDITAKGRLNWLNQKLSAQDLVLQSANNRLDVNGQVMEPFDVAFKVDAKNLAKAWKGLEGSLQGQGTFKGTLAKPEVQADVKGSRLRFKEYRLGAVDANVSNVGGRYLIDGTASNFQMADLSIAKIEAQLSQAGADRYNLDAELAKVKSGTNLLDAVKLKGNGSIENHQLTAAITHSEGKLAFSADGGWRNNQWQGVIQDLSLRDTRAGNWQATQTIQLKASAQSFSSSQICLVNAEHAELCAQPTWSKTAGLSIDGSLQRVPLVMAKPWLPKDLQLPGIVNADYQFAQRGGKPVAQVQIRLPDSSITFKDAKGKTETLNYNNASAHLQLNDRNLDIQAQLELRSYGQIRADGQVTLSPQDGRHRLNMRVTTDMPDIGWMAKFSPQIDQLKGQLNSDFTISGALPYPAITGMLRFTNGSVYLPETGATLTNMQLTLQAVGADRATLNGSLRAGNGNLTATGTISLADLANWQADVNLQGNNLKLMDTYEAQIWVSPNLAIAATPKHVNITGNVDIPEAIITLNELPPTANKLSDDVVIVGRRAPAQKASPKQVVDDSIITQPNVTVTVGNNVKFSGFGVDAKLNGRLQILNTRQVIIAQGVLNVVDGVYKAYGQNLTIERGRLLFNGPMDNPGLDVRAVREVEEEATVGIELSGTLQKPESTLFSNPTMSQTDILSYLLTGRPLSALTGGESNLVLQAITGLGVLGGDSLAQQIGNKLGLDSVGLNAKNGDYQQSELALGKRLGPKLYVKYIVGLFDSMQRLVLTYQINRHLKLEAQTGLYQSIDLIYKIDTDRGPLGR</sequence>
<dbReference type="AlphaFoldDB" id="A0AA95H903"/>
<protein>
    <submittedName>
        <fullName evidence="6">Translocation/assembly module TamB domain-containing protein</fullName>
    </submittedName>
</protein>
<feature type="domain" description="Translocation and assembly module TamB C-terminal" evidence="5">
    <location>
        <begin position="920"/>
        <end position="1259"/>
    </location>
</feature>
<evidence type="ECO:0000256" key="2">
    <source>
        <dbReference type="ARBA" id="ARBA00022692"/>
    </source>
</evidence>
<dbReference type="InterPro" id="IPR007452">
    <property type="entry name" value="TamB_C"/>
</dbReference>
<evidence type="ECO:0000256" key="1">
    <source>
        <dbReference type="ARBA" id="ARBA00004167"/>
    </source>
</evidence>
<organism evidence="6">
    <name type="scientific">Candidatus Thiocaldithrix dubininis</name>
    <dbReference type="NCBI Taxonomy" id="3080823"/>
    <lineage>
        <taxon>Bacteria</taxon>
        <taxon>Pseudomonadati</taxon>
        <taxon>Pseudomonadota</taxon>
        <taxon>Gammaproteobacteria</taxon>
        <taxon>Thiotrichales</taxon>
        <taxon>Thiotrichaceae</taxon>
        <taxon>Candidatus Thiocaldithrix</taxon>
    </lineage>
</organism>
<dbReference type="Proteomes" id="UP001300672">
    <property type="component" value="Chromosome"/>
</dbReference>
<keyword evidence="4" id="KW-0472">Membrane</keyword>
<dbReference type="GO" id="GO:0097347">
    <property type="term" value="C:TAM protein secretion complex"/>
    <property type="evidence" value="ECO:0007669"/>
    <property type="project" value="TreeGrafter"/>
</dbReference>
<keyword evidence="3" id="KW-1133">Transmembrane helix</keyword>